<evidence type="ECO:0000256" key="7">
    <source>
        <dbReference type="ARBA" id="ARBA00022679"/>
    </source>
</evidence>
<dbReference type="PANTHER" id="PTHR43463:SF1">
    <property type="entry name" value="NICOTINATE-NUCLEOTIDE--DIMETHYLBENZIMIDAZOLE PHOSPHORIBOSYLTRANSFERASE"/>
    <property type="match status" value="1"/>
</dbReference>
<name>A0ABN0D210_9FIRM</name>
<comment type="caution">
    <text evidence="10">The sequence shown here is derived from an EMBL/GenBank/DDBJ whole genome shotgun (WGS) entry which is preliminary data.</text>
</comment>
<keyword evidence="11" id="KW-1185">Reference proteome</keyword>
<evidence type="ECO:0000256" key="1">
    <source>
        <dbReference type="ARBA" id="ARBA00005049"/>
    </source>
</evidence>
<dbReference type="InterPro" id="IPR023195">
    <property type="entry name" value="Nict_dMeBzImd_PRibTrfase_N"/>
</dbReference>
<gene>
    <name evidence="10" type="ORF">HMPREF1039_1449</name>
</gene>
<sequence length="333" mass="35380">MDRELAALLQQIKPTDTRAVAALRERLRRHCPQTDPKLAALAAQLGGILKDRSRTSLKKAVLIFAADHAVDGKENKTHGRQSKAAAEKIAAGCGPINQVAHRVGAGVLLLEMGLEDPVPESPGVQDLQVMKGARFWEKGAAMTADEMLDALFSGVQLADTLAAEGYDVLGIGQLGERAFVTALVMTAVYCRTDLSPRIQDCTDAETRHLLTGIAQKRLSPAAPLDVLQQAGAPDIAAMTGFILGAAYHERCVFFDTAVTGAAVLTAQALCPATAQYVFPSEHYDEPVHRMQMQKLGQTPFLETGHLDGQGTGAALGLALADAAQQVLGRLQAE</sequence>
<evidence type="ECO:0000256" key="9">
    <source>
        <dbReference type="ARBA" id="ARBA00047340"/>
    </source>
</evidence>
<proteinExistence type="inferred from homology"/>
<evidence type="ECO:0000313" key="10">
    <source>
        <dbReference type="EMBL" id="EGL42219.1"/>
    </source>
</evidence>
<evidence type="ECO:0000256" key="5">
    <source>
        <dbReference type="ARBA" id="ARBA00022573"/>
    </source>
</evidence>
<keyword evidence="5" id="KW-0169">Cobalamin biosynthesis</keyword>
<reference evidence="10 11" key="1">
    <citation type="submission" date="2011-04" db="EMBL/GenBank/DDBJ databases">
        <authorList>
            <person name="Harkins D.M."/>
            <person name="Madupu R."/>
            <person name="Durkin A.S."/>
            <person name="Torralba M."/>
            <person name="Methe B."/>
            <person name="Sutton G.G."/>
            <person name="Nelson K.E."/>
        </authorList>
    </citation>
    <scope>NUCLEOTIDE SEQUENCE [LARGE SCALE GENOMIC DNA]</scope>
    <source>
        <strain evidence="10 11">UPII 199-6</strain>
    </source>
</reference>
<keyword evidence="7" id="KW-0808">Transferase</keyword>
<dbReference type="GO" id="GO:0016757">
    <property type="term" value="F:glycosyltransferase activity"/>
    <property type="evidence" value="ECO:0007669"/>
    <property type="project" value="UniProtKB-KW"/>
</dbReference>
<evidence type="ECO:0000256" key="2">
    <source>
        <dbReference type="ARBA" id="ARBA00007110"/>
    </source>
</evidence>
<dbReference type="EMBL" id="AFIJ01000006">
    <property type="protein sequence ID" value="EGL42219.1"/>
    <property type="molecule type" value="Genomic_DNA"/>
</dbReference>
<protein>
    <recommendedName>
        <fullName evidence="4">Nicotinate-nucleotide--dimethylbenzimidazole phosphoribosyltransferase</fullName>
        <ecNumber evidence="3">2.4.2.21</ecNumber>
    </recommendedName>
    <alternativeName>
        <fullName evidence="8">N(1)-alpha-phosphoribosyltransferase</fullName>
    </alternativeName>
</protein>
<dbReference type="EC" id="2.4.2.21" evidence="3"/>
<dbReference type="SUPFAM" id="SSF52733">
    <property type="entry name" value="Nicotinate mononucleotide:5,6-dimethylbenzimidazole phosphoribosyltransferase (CobT)"/>
    <property type="match status" value="1"/>
</dbReference>
<evidence type="ECO:0000256" key="8">
    <source>
        <dbReference type="ARBA" id="ARBA00030686"/>
    </source>
</evidence>
<dbReference type="Gene3D" id="3.40.50.10210">
    <property type="match status" value="1"/>
</dbReference>
<evidence type="ECO:0000256" key="4">
    <source>
        <dbReference type="ARBA" id="ARBA00015486"/>
    </source>
</evidence>
<comment type="similarity">
    <text evidence="2">Belongs to the CobT family.</text>
</comment>
<dbReference type="PANTHER" id="PTHR43463">
    <property type="entry name" value="NICOTINATE-NUCLEOTIDE--DIMETHYLBENZIMIDAZOLE PHOSPHORIBOSYLTRANSFERASE"/>
    <property type="match status" value="1"/>
</dbReference>
<evidence type="ECO:0000256" key="6">
    <source>
        <dbReference type="ARBA" id="ARBA00022676"/>
    </source>
</evidence>
<dbReference type="Pfam" id="PF02277">
    <property type="entry name" value="DBI_PRT"/>
    <property type="match status" value="1"/>
</dbReference>
<organism evidence="10 11">
    <name type="scientific">Megasphaera lornae</name>
    <dbReference type="NCBI Taxonomy" id="1000568"/>
    <lineage>
        <taxon>Bacteria</taxon>
        <taxon>Bacillati</taxon>
        <taxon>Bacillota</taxon>
        <taxon>Negativicutes</taxon>
        <taxon>Veillonellales</taxon>
        <taxon>Veillonellaceae</taxon>
        <taxon>Megasphaera</taxon>
    </lineage>
</organism>
<dbReference type="Proteomes" id="UP000004018">
    <property type="component" value="Unassembled WGS sequence"/>
</dbReference>
<evidence type="ECO:0000256" key="3">
    <source>
        <dbReference type="ARBA" id="ARBA00011991"/>
    </source>
</evidence>
<comment type="catalytic activity">
    <reaction evidence="9">
        <text>5,6-dimethylbenzimidazole + nicotinate beta-D-ribonucleotide = alpha-ribazole 5'-phosphate + nicotinate + H(+)</text>
        <dbReference type="Rhea" id="RHEA:11196"/>
        <dbReference type="ChEBI" id="CHEBI:15378"/>
        <dbReference type="ChEBI" id="CHEBI:15890"/>
        <dbReference type="ChEBI" id="CHEBI:32544"/>
        <dbReference type="ChEBI" id="CHEBI:57502"/>
        <dbReference type="ChEBI" id="CHEBI:57918"/>
        <dbReference type="EC" id="2.4.2.21"/>
    </reaction>
</comment>
<evidence type="ECO:0000313" key="11">
    <source>
        <dbReference type="Proteomes" id="UP000004018"/>
    </source>
</evidence>
<accession>A0ABN0D210</accession>
<dbReference type="RefSeq" id="WP_007390449.1">
    <property type="nucleotide sequence ID" value="NZ_AFIJ01000006.1"/>
</dbReference>
<keyword evidence="6 10" id="KW-0328">Glycosyltransferase</keyword>
<dbReference type="Gene3D" id="1.10.1610.10">
    <property type="match status" value="1"/>
</dbReference>
<dbReference type="InterPro" id="IPR036087">
    <property type="entry name" value="Nict_dMeBzImd_PRibTrfase_sf"/>
</dbReference>
<dbReference type="InterPro" id="IPR003200">
    <property type="entry name" value="Nict_dMeBzImd_PRibTrfase"/>
</dbReference>
<comment type="pathway">
    <text evidence="1">Nucleoside biosynthesis; alpha-ribazole biosynthesis; alpha-ribazole from 5,6-dimethylbenzimidazole: step 1/2.</text>
</comment>